<reference evidence="2" key="1">
    <citation type="journal article" date="2020" name="bioRxiv">
        <title>Comparative genomics of Chlamydomonas.</title>
        <authorList>
            <person name="Craig R.J."/>
            <person name="Hasan A.R."/>
            <person name="Ness R.W."/>
            <person name="Keightley P.D."/>
        </authorList>
    </citation>
    <scope>NUCLEOTIDE SEQUENCE</scope>
    <source>
        <strain evidence="2">CCAP 11/70</strain>
    </source>
</reference>
<sequence length="294" mass="32077">MPTAGLITAFSTSASPDAKQSQAGSYEAEECSCVSSLLPSRNVSFGEEGADSDAEAEHSLSVLSIDTVHGLLGSARYHTSSGAPKARVDARVAGTGLAPWEIHRPQKFVLRLVARHAFSGRVLDAGCGIGDNALYLAKACPEVEVTAVDVVPRCLSFVRAKAEIRGMQEKVQLVAASVTEAEPTRLPPPLCNEGCFDTVLDSSCFHCFGDEPRRRYLANLRRWLRPGGVLHLHCMHEDERRPGGARRVPLPELLSCFNTEAWWQVECVEDSTEELHPTFWGGQAKARLLTIRRL</sequence>
<dbReference type="InterPro" id="IPR029063">
    <property type="entry name" value="SAM-dependent_MTases_sf"/>
</dbReference>
<evidence type="ECO:0000259" key="1">
    <source>
        <dbReference type="Pfam" id="PF13649"/>
    </source>
</evidence>
<dbReference type="CDD" id="cd02440">
    <property type="entry name" value="AdoMet_MTases"/>
    <property type="match status" value="1"/>
</dbReference>
<comment type="caution">
    <text evidence="2">The sequence shown here is derived from an EMBL/GenBank/DDBJ whole genome shotgun (WGS) entry which is preliminary data.</text>
</comment>
<keyword evidence="3" id="KW-1185">Reference proteome</keyword>
<feature type="domain" description="Methyltransferase" evidence="1">
    <location>
        <begin position="122"/>
        <end position="228"/>
    </location>
</feature>
<protein>
    <recommendedName>
        <fullName evidence="1">Methyltransferase domain-containing protein</fullName>
    </recommendedName>
</protein>
<dbReference type="AlphaFoldDB" id="A0A835XX26"/>
<dbReference type="Gene3D" id="3.40.50.150">
    <property type="entry name" value="Vaccinia Virus protein VP39"/>
    <property type="match status" value="1"/>
</dbReference>
<dbReference type="OrthoDB" id="540004at2759"/>
<proteinExistence type="predicted"/>
<dbReference type="PANTHER" id="PTHR43464:SF23">
    <property type="entry name" value="JUVENILE HORMONE ACID O-METHYLTRANSFERASE"/>
    <property type="match status" value="1"/>
</dbReference>
<dbReference type="Pfam" id="PF13649">
    <property type="entry name" value="Methyltransf_25"/>
    <property type="match status" value="1"/>
</dbReference>
<dbReference type="PANTHER" id="PTHR43464">
    <property type="entry name" value="METHYLTRANSFERASE"/>
    <property type="match status" value="1"/>
</dbReference>
<accession>A0A835XX26</accession>
<organism evidence="2 3">
    <name type="scientific">Edaphochlamys debaryana</name>
    <dbReference type="NCBI Taxonomy" id="47281"/>
    <lineage>
        <taxon>Eukaryota</taxon>
        <taxon>Viridiplantae</taxon>
        <taxon>Chlorophyta</taxon>
        <taxon>core chlorophytes</taxon>
        <taxon>Chlorophyceae</taxon>
        <taxon>CS clade</taxon>
        <taxon>Chlamydomonadales</taxon>
        <taxon>Chlamydomonadales incertae sedis</taxon>
        <taxon>Edaphochlamys</taxon>
    </lineage>
</organism>
<evidence type="ECO:0000313" key="2">
    <source>
        <dbReference type="EMBL" id="KAG2491399.1"/>
    </source>
</evidence>
<dbReference type="GO" id="GO:0010420">
    <property type="term" value="F:polyprenyldihydroxybenzoate methyltransferase activity"/>
    <property type="evidence" value="ECO:0007669"/>
    <property type="project" value="TreeGrafter"/>
</dbReference>
<dbReference type="InterPro" id="IPR041698">
    <property type="entry name" value="Methyltransf_25"/>
</dbReference>
<dbReference type="Proteomes" id="UP000612055">
    <property type="component" value="Unassembled WGS sequence"/>
</dbReference>
<dbReference type="EMBL" id="JAEHOE010000053">
    <property type="protein sequence ID" value="KAG2491399.1"/>
    <property type="molecule type" value="Genomic_DNA"/>
</dbReference>
<dbReference type="SUPFAM" id="SSF53335">
    <property type="entry name" value="S-adenosyl-L-methionine-dependent methyltransferases"/>
    <property type="match status" value="1"/>
</dbReference>
<name>A0A835XX26_9CHLO</name>
<evidence type="ECO:0000313" key="3">
    <source>
        <dbReference type="Proteomes" id="UP000612055"/>
    </source>
</evidence>
<gene>
    <name evidence="2" type="ORF">HYH03_010190</name>
</gene>